<dbReference type="Pfam" id="PF00106">
    <property type="entry name" value="adh_short"/>
    <property type="match status" value="1"/>
</dbReference>
<dbReference type="GO" id="GO:0016491">
    <property type="term" value="F:oxidoreductase activity"/>
    <property type="evidence" value="ECO:0007669"/>
    <property type="project" value="UniProtKB-KW"/>
</dbReference>
<proteinExistence type="inferred from homology"/>
<dbReference type="NCBIfam" id="NF004846">
    <property type="entry name" value="PRK06197.1"/>
    <property type="match status" value="1"/>
</dbReference>
<reference evidence="3" key="2">
    <citation type="submission" date="2020-09" db="EMBL/GenBank/DDBJ databases">
        <authorList>
            <person name="Sun Q."/>
            <person name="Ohkuma M."/>
        </authorList>
    </citation>
    <scope>NUCLEOTIDE SEQUENCE</scope>
    <source>
        <strain evidence="3">JCM 4633</strain>
    </source>
</reference>
<dbReference type="Proteomes" id="UP000646244">
    <property type="component" value="Unassembled WGS sequence"/>
</dbReference>
<dbReference type="EMBL" id="BMVB01000006">
    <property type="protein sequence ID" value="GHC46180.1"/>
    <property type="molecule type" value="Genomic_DNA"/>
</dbReference>
<reference evidence="3" key="1">
    <citation type="journal article" date="2014" name="Int. J. Syst. Evol. Microbiol.">
        <title>Complete genome sequence of Corynebacterium casei LMG S-19264T (=DSM 44701T), isolated from a smear-ripened cheese.</title>
        <authorList>
            <consortium name="US DOE Joint Genome Institute (JGI-PGF)"/>
            <person name="Walter F."/>
            <person name="Albersmeier A."/>
            <person name="Kalinowski J."/>
            <person name="Ruckert C."/>
        </authorList>
    </citation>
    <scope>NUCLEOTIDE SEQUENCE</scope>
    <source>
        <strain evidence="3">JCM 4633</strain>
    </source>
</reference>
<evidence type="ECO:0000256" key="1">
    <source>
        <dbReference type="ARBA" id="ARBA00006484"/>
    </source>
</evidence>
<evidence type="ECO:0000313" key="4">
    <source>
        <dbReference type="Proteomes" id="UP000646244"/>
    </source>
</evidence>
<name>A0A918TFV0_STRCJ</name>
<dbReference type="Gene3D" id="3.40.50.720">
    <property type="entry name" value="NAD(P)-binding Rossmann-like Domain"/>
    <property type="match status" value="1"/>
</dbReference>
<dbReference type="PRINTS" id="PR00081">
    <property type="entry name" value="GDHRDH"/>
</dbReference>
<comment type="similarity">
    <text evidence="1">Belongs to the short-chain dehydrogenases/reductases (SDR) family.</text>
</comment>
<dbReference type="PANTHER" id="PTHR24320:SF148">
    <property type="entry name" value="NAD(P)-BINDING ROSSMANN-FOLD SUPERFAMILY PROTEIN"/>
    <property type="match status" value="1"/>
</dbReference>
<evidence type="ECO:0000313" key="3">
    <source>
        <dbReference type="EMBL" id="GHC46180.1"/>
    </source>
</evidence>
<dbReference type="InterPro" id="IPR036291">
    <property type="entry name" value="NAD(P)-bd_dom_sf"/>
</dbReference>
<dbReference type="PANTHER" id="PTHR24320">
    <property type="entry name" value="RETINOL DEHYDROGENASE"/>
    <property type="match status" value="1"/>
</dbReference>
<comment type="caution">
    <text evidence="3">The sequence shown here is derived from an EMBL/GenBank/DDBJ whole genome shotgun (WGS) entry which is preliminary data.</text>
</comment>
<dbReference type="AlphaFoldDB" id="A0A918TFV0"/>
<dbReference type="InterPro" id="IPR002347">
    <property type="entry name" value="SDR_fam"/>
</dbReference>
<dbReference type="RefSeq" id="WP_190109505.1">
    <property type="nucleotide sequence ID" value="NZ_BMVB01000006.1"/>
</dbReference>
<accession>A0A918TFV0</accession>
<gene>
    <name evidence="3" type="ORF">GCM10010507_21880</name>
</gene>
<keyword evidence="2" id="KW-0560">Oxidoreductase</keyword>
<organism evidence="3 4">
    <name type="scientific">Streptomyces cinnamoneus</name>
    <name type="common">Streptoverticillium cinnamoneum</name>
    <dbReference type="NCBI Taxonomy" id="53446"/>
    <lineage>
        <taxon>Bacteria</taxon>
        <taxon>Bacillati</taxon>
        <taxon>Actinomycetota</taxon>
        <taxon>Actinomycetes</taxon>
        <taxon>Kitasatosporales</taxon>
        <taxon>Streptomycetaceae</taxon>
        <taxon>Streptomyces</taxon>
        <taxon>Streptomyces cinnamoneus group</taxon>
    </lineage>
</organism>
<protein>
    <submittedName>
        <fullName evidence="3">Oxidoreductase</fullName>
    </submittedName>
</protein>
<dbReference type="SUPFAM" id="SSF51735">
    <property type="entry name" value="NAD(P)-binding Rossmann-fold domains"/>
    <property type="match status" value="1"/>
</dbReference>
<sequence length="311" mass="32767">MHHSWTIEDMPGQEGRLAVVTGASSGIGYVTARELARAGAETVVTGRDAGRARQAAERIAAEVPGARVRPDLLDLADLASVAGFAHRMQHGGRPVDLLVNNAAVMGVHRRRTTGDGFELTVGVNHLGHFALTGRLLPLLLRASTPRVVTVSAAISRAPLADLSDLQSAGRYRPMAAYAKSKLANVLFALELQRCADAAGAALTSVAVHPGVSWTGLQRYASPPVRALERVALERLFGQPVDRAALPSLYAATAPGVAPGGFYGPTGHFEQRGAPGPVELPRPAGDPTLALSLWEISEALTRVRYRWPAAPG</sequence>
<evidence type="ECO:0000256" key="2">
    <source>
        <dbReference type="ARBA" id="ARBA00023002"/>
    </source>
</evidence>